<organism evidence="8 9">
    <name type="scientific">Thermoproteota archaeon</name>
    <dbReference type="NCBI Taxonomy" id="2056631"/>
    <lineage>
        <taxon>Archaea</taxon>
        <taxon>Thermoproteota</taxon>
    </lineage>
</organism>
<evidence type="ECO:0000256" key="5">
    <source>
        <dbReference type="ARBA" id="ARBA00023118"/>
    </source>
</evidence>
<evidence type="ECO:0000256" key="6">
    <source>
        <dbReference type="ARBA" id="ARBA00031720"/>
    </source>
</evidence>
<dbReference type="EMBL" id="QNVH01000065">
    <property type="protein sequence ID" value="TDA37562.1"/>
    <property type="molecule type" value="Genomic_DNA"/>
</dbReference>
<comment type="similarity">
    <text evidence="2">Belongs to the CRISPR-associated Csm5 family.</text>
</comment>
<comment type="caution">
    <text evidence="8">The sequence shown here is derived from an EMBL/GenBank/DDBJ whole genome shotgun (WGS) entry which is preliminary data.</text>
</comment>
<dbReference type="NCBIfam" id="TIGR01899">
    <property type="entry name" value="cas_TM1807_csm5"/>
    <property type="match status" value="1"/>
</dbReference>
<name>A0A523B9L4_9CREN</name>
<evidence type="ECO:0000259" key="7">
    <source>
        <dbReference type="Pfam" id="PF03787"/>
    </source>
</evidence>
<gene>
    <name evidence="8" type="primary">csm5</name>
    <name evidence="8" type="ORF">DSO08_05470</name>
</gene>
<comment type="function">
    <text evidence="1">This subunit might be involved in maturation of a crRNA intermediate to its mature form.</text>
</comment>
<keyword evidence="5" id="KW-0051">Antiviral defense</keyword>
<dbReference type="GO" id="GO:0003723">
    <property type="term" value="F:RNA binding"/>
    <property type="evidence" value="ECO:0007669"/>
    <property type="project" value="UniProtKB-KW"/>
</dbReference>
<sequence>MGLRLVLETLTPVHIWSGTNYGPSDYYVDGEELIRVDFYGLVGDREFQRYKEKVIWALNRRTSIHGAAPSLAERHVLYRLRNKGVFENKTVREFIKTSGRPYIPGSSLKGAILTALIWDHVKTRSGLVTERDFANERVMERKNREIIGSVLREVGKGDPAGRDKPQFNRWIGVTDSELAGIEDLMAVKVGVYPSGPTILAEVLREGVSLRVELDSLSGVDLNKVLDKVDIFYREVLNKENEWRRKNGLGELKFSKEGRLVRIGSGSSQLATSIRSLFRLREPRTRKVVEPEKISMGWAVLR</sequence>
<reference evidence="8 9" key="1">
    <citation type="journal article" date="2019" name="Nat. Microbiol.">
        <title>Expanding anaerobic alkane metabolism in the domain of Archaea.</title>
        <authorList>
            <person name="Wang Y."/>
            <person name="Wegener G."/>
            <person name="Hou J."/>
            <person name="Wang F."/>
            <person name="Xiao X."/>
        </authorList>
    </citation>
    <scope>NUCLEOTIDE SEQUENCE [LARGE SCALE GENOMIC DNA]</scope>
    <source>
        <strain evidence="8">WYZ-LMO10</strain>
    </source>
</reference>
<dbReference type="PANTHER" id="PTHR38007">
    <property type="entry name" value="CRISPR SYSTEM CMS PROTEIN CSM5"/>
    <property type="match status" value="1"/>
</dbReference>
<dbReference type="InterPro" id="IPR010173">
    <property type="entry name" value="CRISPR-assoc_Csm5"/>
</dbReference>
<proteinExistence type="inferred from homology"/>
<evidence type="ECO:0000256" key="1">
    <source>
        <dbReference type="ARBA" id="ARBA00003088"/>
    </source>
</evidence>
<evidence type="ECO:0000256" key="2">
    <source>
        <dbReference type="ARBA" id="ARBA00006680"/>
    </source>
</evidence>
<evidence type="ECO:0000313" key="9">
    <source>
        <dbReference type="Proteomes" id="UP000315399"/>
    </source>
</evidence>
<protein>
    <recommendedName>
        <fullName evidence="3">CRISPR system Cms protein Csm5</fullName>
    </recommendedName>
    <alternativeName>
        <fullName evidence="6">CRISPR type III A-associated protein Csm5</fullName>
    </alternativeName>
</protein>
<dbReference type="PANTHER" id="PTHR38007:SF1">
    <property type="entry name" value="CRISPR SYSTEM CMS PROTEIN CSM5"/>
    <property type="match status" value="1"/>
</dbReference>
<evidence type="ECO:0000256" key="3">
    <source>
        <dbReference type="ARBA" id="ARBA00016113"/>
    </source>
</evidence>
<accession>A0A523B9L4</accession>
<dbReference type="Proteomes" id="UP000315399">
    <property type="component" value="Unassembled WGS sequence"/>
</dbReference>
<dbReference type="GO" id="GO:0051607">
    <property type="term" value="P:defense response to virus"/>
    <property type="evidence" value="ECO:0007669"/>
    <property type="project" value="UniProtKB-KW"/>
</dbReference>
<dbReference type="Pfam" id="PF03787">
    <property type="entry name" value="RAMPs"/>
    <property type="match status" value="1"/>
</dbReference>
<evidence type="ECO:0000313" key="8">
    <source>
        <dbReference type="EMBL" id="TDA37562.1"/>
    </source>
</evidence>
<feature type="domain" description="CRISPR type III-associated protein" evidence="7">
    <location>
        <begin position="7"/>
        <end position="126"/>
    </location>
</feature>
<dbReference type="InterPro" id="IPR005537">
    <property type="entry name" value="RAMP_III_fam"/>
</dbReference>
<evidence type="ECO:0000256" key="4">
    <source>
        <dbReference type="ARBA" id="ARBA00022884"/>
    </source>
</evidence>
<dbReference type="AlphaFoldDB" id="A0A523B9L4"/>
<keyword evidence="4" id="KW-0694">RNA-binding</keyword>